<comment type="caution">
    <text evidence="1">The sequence shown here is derived from an EMBL/GenBank/DDBJ whole genome shotgun (WGS) entry which is preliminary data.</text>
</comment>
<organism evidence="1">
    <name type="scientific">marine sediment metagenome</name>
    <dbReference type="NCBI Taxonomy" id="412755"/>
    <lineage>
        <taxon>unclassified sequences</taxon>
        <taxon>metagenomes</taxon>
        <taxon>ecological metagenomes</taxon>
    </lineage>
</organism>
<accession>X1VKB0</accession>
<protein>
    <submittedName>
        <fullName evidence="1">Uncharacterized protein</fullName>
    </submittedName>
</protein>
<gene>
    <name evidence="1" type="ORF">S12H4_46482</name>
</gene>
<dbReference type="EMBL" id="BARW01028842">
    <property type="protein sequence ID" value="GAJ15966.1"/>
    <property type="molecule type" value="Genomic_DNA"/>
</dbReference>
<name>X1VKB0_9ZZZZ</name>
<dbReference type="AlphaFoldDB" id="X1VKB0"/>
<feature type="non-terminal residue" evidence="1">
    <location>
        <position position="41"/>
    </location>
</feature>
<evidence type="ECO:0000313" key="1">
    <source>
        <dbReference type="EMBL" id="GAJ15966.1"/>
    </source>
</evidence>
<reference evidence="1" key="1">
    <citation type="journal article" date="2014" name="Front. Microbiol.">
        <title>High frequency of phylogenetically diverse reductive dehalogenase-homologous genes in deep subseafloor sedimentary metagenomes.</title>
        <authorList>
            <person name="Kawai M."/>
            <person name="Futagami T."/>
            <person name="Toyoda A."/>
            <person name="Takaki Y."/>
            <person name="Nishi S."/>
            <person name="Hori S."/>
            <person name="Arai W."/>
            <person name="Tsubouchi T."/>
            <person name="Morono Y."/>
            <person name="Uchiyama I."/>
            <person name="Ito T."/>
            <person name="Fujiyama A."/>
            <person name="Inagaki F."/>
            <person name="Takami H."/>
        </authorList>
    </citation>
    <scope>NUCLEOTIDE SEQUENCE</scope>
    <source>
        <strain evidence="1">Expedition CK06-06</strain>
    </source>
</reference>
<proteinExistence type="predicted"/>
<sequence length="41" mass="4907">MSSPFGLYDTRESGLCQVNFSDYREQVAEWLNGFNWDWWAT</sequence>